<gene>
    <name evidence="1" type="ORF">BDQ94DRAFT_152770</name>
</gene>
<sequence>MTEWQATRRTSSEARPVTQKVLVSPWCACGFLGVRSEKMPWQREVPRHAEAEKMPMTVGVLGEAGLCQTHRSRCFPGGF</sequence>
<proteinExistence type="predicted"/>
<dbReference type="EMBL" id="KZ852079">
    <property type="protein sequence ID" value="RDH28205.1"/>
    <property type="molecule type" value="Genomic_DNA"/>
</dbReference>
<keyword evidence="2" id="KW-1185">Reference proteome</keyword>
<protein>
    <submittedName>
        <fullName evidence="1">Uncharacterized protein</fullName>
    </submittedName>
</protein>
<reference evidence="1 2" key="1">
    <citation type="submission" date="2018-07" db="EMBL/GenBank/DDBJ databases">
        <title>The genomes of Aspergillus section Nigri reveals drivers in fungal speciation.</title>
        <authorList>
            <consortium name="DOE Joint Genome Institute"/>
            <person name="Vesth T.C."/>
            <person name="Nybo J."/>
            <person name="Theobald S."/>
            <person name="Brandl J."/>
            <person name="Frisvad J.C."/>
            <person name="Nielsen K.F."/>
            <person name="Lyhne E.K."/>
            <person name="Kogle M.E."/>
            <person name="Kuo A."/>
            <person name="Riley R."/>
            <person name="Clum A."/>
            <person name="Nolan M."/>
            <person name="Lipzen A."/>
            <person name="Salamov A."/>
            <person name="Henrissat B."/>
            <person name="Wiebenga A."/>
            <person name="De vries R.P."/>
            <person name="Grigoriev I.V."/>
            <person name="Mortensen U.H."/>
            <person name="Andersen M.R."/>
            <person name="Baker S.E."/>
        </authorList>
    </citation>
    <scope>NUCLEOTIDE SEQUENCE [LARGE SCALE GENOMIC DNA]</scope>
    <source>
        <strain evidence="1 2">CBS 139.54b</strain>
    </source>
</reference>
<name>A0A3F3PMN0_9EURO</name>
<evidence type="ECO:0000313" key="2">
    <source>
        <dbReference type="Proteomes" id="UP000253729"/>
    </source>
</evidence>
<dbReference type="Proteomes" id="UP000253729">
    <property type="component" value="Unassembled WGS sequence"/>
</dbReference>
<dbReference type="GeneID" id="38136392"/>
<dbReference type="AlphaFoldDB" id="A0A3F3PMN0"/>
<accession>A0A3F3PMN0</accession>
<dbReference type="RefSeq" id="XP_026621227.1">
    <property type="nucleotide sequence ID" value="XM_026768036.1"/>
</dbReference>
<organism evidence="1 2">
    <name type="scientific">Aspergillus welwitschiae</name>
    <dbReference type="NCBI Taxonomy" id="1341132"/>
    <lineage>
        <taxon>Eukaryota</taxon>
        <taxon>Fungi</taxon>
        <taxon>Dikarya</taxon>
        <taxon>Ascomycota</taxon>
        <taxon>Pezizomycotina</taxon>
        <taxon>Eurotiomycetes</taxon>
        <taxon>Eurotiomycetidae</taxon>
        <taxon>Eurotiales</taxon>
        <taxon>Aspergillaceae</taxon>
        <taxon>Aspergillus</taxon>
        <taxon>Aspergillus subgen. Circumdati</taxon>
    </lineage>
</organism>
<evidence type="ECO:0000313" key="1">
    <source>
        <dbReference type="EMBL" id="RDH28205.1"/>
    </source>
</evidence>